<reference evidence="1" key="2">
    <citation type="journal article" date="2022" name="New Phytol.">
        <title>Evolutionary transition to the ectomycorrhizal habit in the genomes of a hyperdiverse lineage of mushroom-forming fungi.</title>
        <authorList>
            <person name="Looney B."/>
            <person name="Miyauchi S."/>
            <person name="Morin E."/>
            <person name="Drula E."/>
            <person name="Courty P.E."/>
            <person name="Kohler A."/>
            <person name="Kuo A."/>
            <person name="LaButti K."/>
            <person name="Pangilinan J."/>
            <person name="Lipzen A."/>
            <person name="Riley R."/>
            <person name="Andreopoulos W."/>
            <person name="He G."/>
            <person name="Johnson J."/>
            <person name="Nolan M."/>
            <person name="Tritt A."/>
            <person name="Barry K.W."/>
            <person name="Grigoriev I.V."/>
            <person name="Nagy L.G."/>
            <person name="Hibbett D."/>
            <person name="Henrissat B."/>
            <person name="Matheny P.B."/>
            <person name="Labbe J."/>
            <person name="Martin F.M."/>
        </authorList>
    </citation>
    <scope>NUCLEOTIDE SEQUENCE</scope>
    <source>
        <strain evidence="1">FP105234-sp</strain>
    </source>
</reference>
<keyword evidence="2" id="KW-1185">Reference proteome</keyword>
<evidence type="ECO:0000313" key="1">
    <source>
        <dbReference type="EMBL" id="KAI0045447.1"/>
    </source>
</evidence>
<evidence type="ECO:0000313" key="2">
    <source>
        <dbReference type="Proteomes" id="UP000814033"/>
    </source>
</evidence>
<reference evidence="1" key="1">
    <citation type="submission" date="2021-02" db="EMBL/GenBank/DDBJ databases">
        <authorList>
            <consortium name="DOE Joint Genome Institute"/>
            <person name="Ahrendt S."/>
            <person name="Looney B.P."/>
            <person name="Miyauchi S."/>
            <person name="Morin E."/>
            <person name="Drula E."/>
            <person name="Courty P.E."/>
            <person name="Chicoki N."/>
            <person name="Fauchery L."/>
            <person name="Kohler A."/>
            <person name="Kuo A."/>
            <person name="Labutti K."/>
            <person name="Pangilinan J."/>
            <person name="Lipzen A."/>
            <person name="Riley R."/>
            <person name="Andreopoulos W."/>
            <person name="He G."/>
            <person name="Johnson J."/>
            <person name="Barry K.W."/>
            <person name="Grigoriev I.V."/>
            <person name="Nagy L."/>
            <person name="Hibbett D."/>
            <person name="Henrissat B."/>
            <person name="Matheny P.B."/>
            <person name="Labbe J."/>
            <person name="Martin F."/>
        </authorList>
    </citation>
    <scope>NUCLEOTIDE SEQUENCE</scope>
    <source>
        <strain evidence="1">FP105234-sp</strain>
    </source>
</reference>
<protein>
    <submittedName>
        <fullName evidence="1">Uncharacterized protein</fullName>
    </submittedName>
</protein>
<proteinExistence type="predicted"/>
<dbReference type="Proteomes" id="UP000814033">
    <property type="component" value="Unassembled WGS sequence"/>
</dbReference>
<comment type="caution">
    <text evidence="1">The sequence shown here is derived from an EMBL/GenBank/DDBJ whole genome shotgun (WGS) entry which is preliminary data.</text>
</comment>
<accession>A0ACB8RNG4</accession>
<sequence length="152" mass="17353">MQARLAMHLGSRPAMPQWRLRYVLCAHLSLRDMYCAEHERNRGPGHAKLSRCARSPVSPGNKMPTDDLILGEHKQLRGGRGFGSWLWPGGQGRRKCRRRTAEVHPSQSCDQLQAQALSLPCYPSRRTAIEYLWAHAPYSITAGFFRLPFFHD</sequence>
<name>A0ACB8RNG4_9AGAM</name>
<gene>
    <name evidence="1" type="ORF">FA95DRAFT_123395</name>
</gene>
<dbReference type="EMBL" id="MU275951">
    <property type="protein sequence ID" value="KAI0045447.1"/>
    <property type="molecule type" value="Genomic_DNA"/>
</dbReference>
<organism evidence="1 2">
    <name type="scientific">Auriscalpium vulgare</name>
    <dbReference type="NCBI Taxonomy" id="40419"/>
    <lineage>
        <taxon>Eukaryota</taxon>
        <taxon>Fungi</taxon>
        <taxon>Dikarya</taxon>
        <taxon>Basidiomycota</taxon>
        <taxon>Agaricomycotina</taxon>
        <taxon>Agaricomycetes</taxon>
        <taxon>Russulales</taxon>
        <taxon>Auriscalpiaceae</taxon>
        <taxon>Auriscalpium</taxon>
    </lineage>
</organism>